<dbReference type="InterPro" id="IPR029058">
    <property type="entry name" value="AB_hydrolase_fold"/>
</dbReference>
<dbReference type="PANTHER" id="PTHR42972:SF8">
    <property type="entry name" value="POLYHYDROXYBUTYRATE DEPOLYMERASE"/>
    <property type="match status" value="1"/>
</dbReference>
<dbReference type="PANTHER" id="PTHR42972">
    <property type="entry name" value="TOL-PAL SYSTEM PROTEIN TOLB"/>
    <property type="match status" value="1"/>
</dbReference>
<dbReference type="AlphaFoldDB" id="A0A318IND6"/>
<accession>A0A318IND6</accession>
<proteinExistence type="predicted"/>
<dbReference type="Proteomes" id="UP000247755">
    <property type="component" value="Unassembled WGS sequence"/>
</dbReference>
<sequence length="340" mass="35875">MKLHPRVAITALALAAALTHAALAADALPSYHGDPSQTSVSGLSSGAFMAVQYQVAYSGSVVGAGVVAGGPYYCAAGSLFNASICMGQVPFVPPNSTLMVTAAAGFASLNQIDPLSNLQKARIYVFSGTKDTVVYQQAVDSTVSFFKEAGVPASNLKYVNNVPAGHAFITPSFGNVCADNAPPYISHCEVDKQRYDQAGALLQYIYGPLKPPAKSLTGRIVPFSQREFAASATGMADTGFVYVPKSCDQGAACKVHVAFHGCKQSAAVVGDDFYEKTNYNYWADTNNILVLYPQVNASTIPFNPQGCWDWFGYTGPDYAVKSGSQLTAVNAMVGRLLSKP</sequence>
<dbReference type="Gene3D" id="3.40.50.1820">
    <property type="entry name" value="alpha/beta hydrolase"/>
    <property type="match status" value="2"/>
</dbReference>
<reference evidence="2 3" key="1">
    <citation type="submission" date="2018-05" db="EMBL/GenBank/DDBJ databases">
        <title>Comparative genomics of bacterial root endophytes of switchgrass collected from native prairies over two seasons.</title>
        <authorList>
            <person name="Tang Y."/>
        </authorList>
    </citation>
    <scope>NUCLEOTIDE SEQUENCE [LARGE SCALE GENOMIC DNA]</scope>
    <source>
        <strain evidence="2 3">NFIX32</strain>
    </source>
</reference>
<dbReference type="EMBL" id="QJJY01000005">
    <property type="protein sequence ID" value="PXX36959.1"/>
    <property type="molecule type" value="Genomic_DNA"/>
</dbReference>
<evidence type="ECO:0000256" key="1">
    <source>
        <dbReference type="SAM" id="SignalP"/>
    </source>
</evidence>
<feature type="signal peptide" evidence="1">
    <location>
        <begin position="1"/>
        <end position="24"/>
    </location>
</feature>
<feature type="chain" id="PRO_5016359309" evidence="1">
    <location>
        <begin position="25"/>
        <end position="340"/>
    </location>
</feature>
<gene>
    <name evidence="2" type="ORF">NA66_100598</name>
</gene>
<evidence type="ECO:0000313" key="3">
    <source>
        <dbReference type="Proteomes" id="UP000247755"/>
    </source>
</evidence>
<protein>
    <submittedName>
        <fullName evidence="2">Esterase/PHB depolymerase</fullName>
    </submittedName>
</protein>
<organism evidence="2 3">
    <name type="scientific">Burkholderia pyrrocinia</name>
    <name type="common">Pseudomonas pyrrocinia</name>
    <dbReference type="NCBI Taxonomy" id="60550"/>
    <lineage>
        <taxon>Bacteria</taxon>
        <taxon>Pseudomonadati</taxon>
        <taxon>Pseudomonadota</taxon>
        <taxon>Betaproteobacteria</taxon>
        <taxon>Burkholderiales</taxon>
        <taxon>Burkholderiaceae</taxon>
        <taxon>Burkholderia</taxon>
        <taxon>Burkholderia cepacia complex</taxon>
    </lineage>
</organism>
<dbReference type="SUPFAM" id="SSF53474">
    <property type="entry name" value="alpha/beta-Hydrolases"/>
    <property type="match status" value="1"/>
</dbReference>
<evidence type="ECO:0000313" key="2">
    <source>
        <dbReference type="EMBL" id="PXX36959.1"/>
    </source>
</evidence>
<name>A0A318IND6_BURPY</name>
<keyword evidence="1" id="KW-0732">Signal</keyword>
<comment type="caution">
    <text evidence="2">The sequence shown here is derived from an EMBL/GenBank/DDBJ whole genome shotgun (WGS) entry which is preliminary data.</text>
</comment>
<dbReference type="RefSeq" id="WP_072437791.1">
    <property type="nucleotide sequence ID" value="NZ_QJJY01000005.1"/>
</dbReference>